<keyword evidence="3" id="KW-1185">Reference proteome</keyword>
<evidence type="ECO:0000259" key="1">
    <source>
        <dbReference type="Pfam" id="PF04480"/>
    </source>
</evidence>
<name>A0A1M6GZ31_9BACT</name>
<gene>
    <name evidence="2" type="ORF">SAMN05444280_11217</name>
</gene>
<dbReference type="Pfam" id="PF04480">
    <property type="entry name" value="DUF559"/>
    <property type="match status" value="1"/>
</dbReference>
<dbReference type="EMBL" id="FQZE01000012">
    <property type="protein sequence ID" value="SHJ15164.1"/>
    <property type="molecule type" value="Genomic_DNA"/>
</dbReference>
<organism evidence="2 3">
    <name type="scientific">Tangfeifania diversioriginum</name>
    <dbReference type="NCBI Taxonomy" id="1168035"/>
    <lineage>
        <taxon>Bacteria</taxon>
        <taxon>Pseudomonadati</taxon>
        <taxon>Bacteroidota</taxon>
        <taxon>Bacteroidia</taxon>
        <taxon>Marinilabiliales</taxon>
        <taxon>Prolixibacteraceae</taxon>
        <taxon>Tangfeifania</taxon>
    </lineage>
</organism>
<feature type="domain" description="DUF559" evidence="1">
    <location>
        <begin position="29"/>
        <end position="129"/>
    </location>
</feature>
<keyword evidence="2" id="KW-0255">Endonuclease</keyword>
<dbReference type="InterPro" id="IPR007569">
    <property type="entry name" value="DUF559"/>
</dbReference>
<sequence>MNQNPEDKSKKPRWLTASKSFYPTYKYERNRLKQNMTPAEIKLWHYLRNKKLGVKFRRQHIIEFYIPDFVALSIKLIVEVDGKIHLKQKKEDAERTRRLELLGYKVLRFTNEEVEDDIEQVIEIIEKNVEELKEP</sequence>
<dbReference type="InterPro" id="IPR011335">
    <property type="entry name" value="Restrct_endonuc-II-like"/>
</dbReference>
<evidence type="ECO:0000313" key="2">
    <source>
        <dbReference type="EMBL" id="SHJ15164.1"/>
    </source>
</evidence>
<dbReference type="InterPro" id="IPR047216">
    <property type="entry name" value="Endonuclease_DUF559_bact"/>
</dbReference>
<dbReference type="STRING" id="1168035.SAMN05444280_11217"/>
<keyword evidence="2" id="KW-0378">Hydrolase</keyword>
<dbReference type="CDD" id="cd01038">
    <property type="entry name" value="Endonuclease_DUF559"/>
    <property type="match status" value="1"/>
</dbReference>
<dbReference type="RefSeq" id="WP_083578181.1">
    <property type="nucleotide sequence ID" value="NZ_FQZE01000012.1"/>
</dbReference>
<dbReference type="Gene3D" id="3.40.960.10">
    <property type="entry name" value="VSR Endonuclease"/>
    <property type="match status" value="1"/>
</dbReference>
<dbReference type="AlphaFoldDB" id="A0A1M6GZ31"/>
<dbReference type="OrthoDB" id="9798754at2"/>
<reference evidence="2 3" key="1">
    <citation type="submission" date="2016-11" db="EMBL/GenBank/DDBJ databases">
        <authorList>
            <person name="Jaros S."/>
            <person name="Januszkiewicz K."/>
            <person name="Wedrychowicz H."/>
        </authorList>
    </citation>
    <scope>NUCLEOTIDE SEQUENCE [LARGE SCALE GENOMIC DNA]</scope>
    <source>
        <strain evidence="2 3">DSM 27063</strain>
    </source>
</reference>
<keyword evidence="2" id="KW-0540">Nuclease</keyword>
<dbReference type="SUPFAM" id="SSF52980">
    <property type="entry name" value="Restriction endonuclease-like"/>
    <property type="match status" value="1"/>
</dbReference>
<dbReference type="PANTHER" id="PTHR38590">
    <property type="entry name" value="BLL0828 PROTEIN"/>
    <property type="match status" value="1"/>
</dbReference>
<protein>
    <submittedName>
        <fullName evidence="2">Very-short-patch-repair endonuclease</fullName>
    </submittedName>
</protein>
<dbReference type="GO" id="GO:0004519">
    <property type="term" value="F:endonuclease activity"/>
    <property type="evidence" value="ECO:0007669"/>
    <property type="project" value="UniProtKB-KW"/>
</dbReference>
<accession>A0A1M6GZ31</accession>
<dbReference type="PANTHER" id="PTHR38590:SF1">
    <property type="entry name" value="BLL0828 PROTEIN"/>
    <property type="match status" value="1"/>
</dbReference>
<dbReference type="Proteomes" id="UP000184050">
    <property type="component" value="Unassembled WGS sequence"/>
</dbReference>
<evidence type="ECO:0000313" key="3">
    <source>
        <dbReference type="Proteomes" id="UP000184050"/>
    </source>
</evidence>
<proteinExistence type="predicted"/>